<dbReference type="GO" id="GO:0000813">
    <property type="term" value="C:ESCRT I complex"/>
    <property type="evidence" value="ECO:0007669"/>
    <property type="project" value="TreeGrafter"/>
</dbReference>
<dbReference type="Ensembl" id="ENSACLT00000001781.2">
    <property type="protein sequence ID" value="ENSACLP00000001743.1"/>
    <property type="gene ID" value="ENSACLG00000001212.2"/>
</dbReference>
<dbReference type="AlphaFoldDB" id="A0A3P8NAF4"/>
<feature type="domain" description="UEV" evidence="1">
    <location>
        <begin position="2"/>
        <end position="145"/>
    </location>
</feature>
<name>A0A3P8NAF4_ASTCA</name>
<evidence type="ECO:0000313" key="3">
    <source>
        <dbReference type="Proteomes" id="UP000265100"/>
    </source>
</evidence>
<dbReference type="GO" id="GO:0043130">
    <property type="term" value="F:ubiquitin binding"/>
    <property type="evidence" value="ECO:0007669"/>
    <property type="project" value="TreeGrafter"/>
</dbReference>
<dbReference type="GO" id="GO:0015031">
    <property type="term" value="P:protein transport"/>
    <property type="evidence" value="ECO:0007669"/>
    <property type="project" value="InterPro"/>
</dbReference>
<dbReference type="PANTHER" id="PTHR23306:SF25">
    <property type="entry name" value="TUMOR SUSCEPTIBILITY GENE 101 PROTEIN"/>
    <property type="match status" value="1"/>
</dbReference>
<dbReference type="InterPro" id="IPR016135">
    <property type="entry name" value="UBQ-conjugating_enzyme/RWD"/>
</dbReference>
<dbReference type="PROSITE" id="PS51322">
    <property type="entry name" value="UEV"/>
    <property type="match status" value="1"/>
</dbReference>
<reference evidence="2 3" key="1">
    <citation type="submission" date="2018-05" db="EMBL/GenBank/DDBJ databases">
        <authorList>
            <person name="Datahose"/>
        </authorList>
    </citation>
    <scope>NUCLEOTIDE SEQUENCE</scope>
</reference>
<evidence type="ECO:0000259" key="1">
    <source>
        <dbReference type="PROSITE" id="PS51322"/>
    </source>
</evidence>
<dbReference type="PANTHER" id="PTHR23306">
    <property type="entry name" value="TUMOR SUSCEPTIBILITY GENE 101 PROTEIN-RELATED"/>
    <property type="match status" value="1"/>
</dbReference>
<dbReference type="Pfam" id="PF05743">
    <property type="entry name" value="UEV"/>
    <property type="match status" value="1"/>
</dbReference>
<dbReference type="Gene3D" id="3.10.110.10">
    <property type="entry name" value="Ubiquitin Conjugating Enzyme"/>
    <property type="match status" value="1"/>
</dbReference>
<evidence type="ECO:0000313" key="2">
    <source>
        <dbReference type="Ensembl" id="ENSACLP00000001743.1"/>
    </source>
</evidence>
<keyword evidence="3" id="KW-1185">Reference proteome</keyword>
<accession>A0A3P8NAF4</accession>
<dbReference type="InterPro" id="IPR008883">
    <property type="entry name" value="UEV_N"/>
</dbReference>
<dbReference type="OMA" id="PFQQENE"/>
<dbReference type="InterPro" id="IPR052070">
    <property type="entry name" value="ESCRT-I_UEV_domain"/>
</dbReference>
<reference evidence="3" key="2">
    <citation type="submission" date="2023-03" db="EMBL/GenBank/DDBJ databases">
        <authorList>
            <consortium name="Wellcome Sanger Institute Data Sharing"/>
        </authorList>
    </citation>
    <scope>NUCLEOTIDE SEQUENCE [LARGE SCALE GENOMIC DNA]</scope>
</reference>
<organism evidence="2 3">
    <name type="scientific">Astatotilapia calliptera</name>
    <name type="common">Eastern happy</name>
    <name type="synonym">Chromis callipterus</name>
    <dbReference type="NCBI Taxonomy" id="8154"/>
    <lineage>
        <taxon>Eukaryota</taxon>
        <taxon>Metazoa</taxon>
        <taxon>Chordata</taxon>
        <taxon>Craniata</taxon>
        <taxon>Vertebrata</taxon>
        <taxon>Euteleostomi</taxon>
        <taxon>Actinopterygii</taxon>
        <taxon>Neopterygii</taxon>
        <taxon>Teleostei</taxon>
        <taxon>Neoteleostei</taxon>
        <taxon>Acanthomorphata</taxon>
        <taxon>Ovalentaria</taxon>
        <taxon>Cichlomorphae</taxon>
        <taxon>Cichliformes</taxon>
        <taxon>Cichlidae</taxon>
        <taxon>African cichlids</taxon>
        <taxon>Pseudocrenilabrinae</taxon>
        <taxon>Haplochromini</taxon>
        <taxon>Astatotilapia</taxon>
    </lineage>
</organism>
<reference evidence="2" key="4">
    <citation type="submission" date="2025-09" db="UniProtKB">
        <authorList>
            <consortium name="Ensembl"/>
        </authorList>
    </citation>
    <scope>IDENTIFICATION</scope>
</reference>
<dbReference type="SUPFAM" id="SSF54495">
    <property type="entry name" value="UBC-like"/>
    <property type="match status" value="1"/>
</dbReference>
<dbReference type="GeneID" id="113027041"/>
<dbReference type="CDD" id="cd11685">
    <property type="entry name" value="UEV_TSG101-like"/>
    <property type="match status" value="1"/>
</dbReference>
<dbReference type="GeneTree" id="ENSGT00940000153903"/>
<protein>
    <recommendedName>
        <fullName evidence="1">UEV domain-containing protein</fullName>
    </recommendedName>
</protein>
<dbReference type="OrthoDB" id="306304at2759"/>
<sequence length="192" mass="22072">MPYSEDTIKKMLPKIYLRKCVAHEINVALTYFRNLVPVMDKYVYNDGTTKNLMSLTGTIPATINNITYNIPICLWIEETYPQTAPICYIRPTQQMMILSGKYISSNGEVMLPYLREWKNGECDLMSLVQVMVAVFGEFPPVCMKPSAEPEQASCWLQFHRQPEVFTDTDGSLYLSLTREDGQPFQQENETNC</sequence>
<dbReference type="RefSeq" id="XP_026032224.1">
    <property type="nucleotide sequence ID" value="XM_026176439.1"/>
</dbReference>
<proteinExistence type="predicted"/>
<dbReference type="STRING" id="8154.ENSACLP00000001743"/>
<dbReference type="Proteomes" id="UP000265100">
    <property type="component" value="Chromosome 7"/>
</dbReference>
<dbReference type="GO" id="GO:0008333">
    <property type="term" value="P:endosome to lysosome transport"/>
    <property type="evidence" value="ECO:0007669"/>
    <property type="project" value="TreeGrafter"/>
</dbReference>
<reference evidence="2" key="3">
    <citation type="submission" date="2025-08" db="UniProtKB">
        <authorList>
            <consortium name="Ensembl"/>
        </authorList>
    </citation>
    <scope>IDENTIFICATION</scope>
</reference>